<protein>
    <submittedName>
        <fullName evidence="2">Uncharacterized protein</fullName>
    </submittedName>
</protein>
<dbReference type="Proteomes" id="UP000620124">
    <property type="component" value="Unassembled WGS sequence"/>
</dbReference>
<comment type="caution">
    <text evidence="2">The sequence shown here is derived from an EMBL/GenBank/DDBJ whole genome shotgun (WGS) entry which is preliminary data.</text>
</comment>
<sequence length="154" mass="16761">MSKPFPKDEVIKVIEAKFKRGRFDAELDSDNESSSDDDSSEDSSSDSEADTDSDGDLSPPKKKTKKSSKSKAKKRTKQAKGSPAPAHSPPSKSALRPSPASDEVGDLIKRMSRMSIEDPDYNYLYYQATKLDPHAAECLRAPLLAVNAPPTSSK</sequence>
<evidence type="ECO:0000313" key="3">
    <source>
        <dbReference type="Proteomes" id="UP000620124"/>
    </source>
</evidence>
<reference evidence="2" key="1">
    <citation type="submission" date="2020-05" db="EMBL/GenBank/DDBJ databases">
        <title>Mycena genomes resolve the evolution of fungal bioluminescence.</title>
        <authorList>
            <person name="Tsai I.J."/>
        </authorList>
    </citation>
    <scope>NUCLEOTIDE SEQUENCE</scope>
    <source>
        <strain evidence="2">CCC161011</strain>
    </source>
</reference>
<proteinExistence type="predicted"/>
<dbReference type="EMBL" id="JACAZI010000001">
    <property type="protein sequence ID" value="KAF7372080.1"/>
    <property type="molecule type" value="Genomic_DNA"/>
</dbReference>
<feature type="compositionally biased region" description="Basic residues" evidence="1">
    <location>
        <begin position="60"/>
        <end position="78"/>
    </location>
</feature>
<feature type="compositionally biased region" description="Low complexity" evidence="1">
    <location>
        <begin position="79"/>
        <end position="94"/>
    </location>
</feature>
<organism evidence="2 3">
    <name type="scientific">Mycena venus</name>
    <dbReference type="NCBI Taxonomy" id="2733690"/>
    <lineage>
        <taxon>Eukaryota</taxon>
        <taxon>Fungi</taxon>
        <taxon>Dikarya</taxon>
        <taxon>Basidiomycota</taxon>
        <taxon>Agaricomycotina</taxon>
        <taxon>Agaricomycetes</taxon>
        <taxon>Agaricomycetidae</taxon>
        <taxon>Agaricales</taxon>
        <taxon>Marasmiineae</taxon>
        <taxon>Mycenaceae</taxon>
        <taxon>Mycena</taxon>
    </lineage>
</organism>
<keyword evidence="3" id="KW-1185">Reference proteome</keyword>
<gene>
    <name evidence="2" type="ORF">MVEN_00066300</name>
</gene>
<feature type="compositionally biased region" description="Basic and acidic residues" evidence="1">
    <location>
        <begin position="16"/>
        <end position="25"/>
    </location>
</feature>
<dbReference type="OrthoDB" id="3016331at2759"/>
<feature type="region of interest" description="Disordered" evidence="1">
    <location>
        <begin position="16"/>
        <end position="106"/>
    </location>
</feature>
<name>A0A8H6ZAC0_9AGAR</name>
<evidence type="ECO:0000256" key="1">
    <source>
        <dbReference type="SAM" id="MobiDB-lite"/>
    </source>
</evidence>
<accession>A0A8H6ZAC0</accession>
<feature type="compositionally biased region" description="Acidic residues" evidence="1">
    <location>
        <begin position="26"/>
        <end position="55"/>
    </location>
</feature>
<dbReference type="AlphaFoldDB" id="A0A8H6ZAC0"/>
<evidence type="ECO:0000313" key="2">
    <source>
        <dbReference type="EMBL" id="KAF7372080.1"/>
    </source>
</evidence>